<reference evidence="2 3" key="1">
    <citation type="submission" date="2022-10" db="EMBL/GenBank/DDBJ databases">
        <title>The complete genomes of actinobacterial strains from the NBC collection.</title>
        <authorList>
            <person name="Joergensen T.S."/>
            <person name="Alvarez Arevalo M."/>
            <person name="Sterndorff E.B."/>
            <person name="Faurdal D."/>
            <person name="Vuksanovic O."/>
            <person name="Mourched A.-S."/>
            <person name="Charusanti P."/>
            <person name="Shaw S."/>
            <person name="Blin K."/>
            <person name="Weber T."/>
        </authorList>
    </citation>
    <scope>NUCLEOTIDE SEQUENCE [LARGE SCALE GENOMIC DNA]</scope>
    <source>
        <strain evidence="2 3">NBC 01774</strain>
    </source>
</reference>
<dbReference type="EMBL" id="CP109106">
    <property type="protein sequence ID" value="WSB72462.1"/>
    <property type="molecule type" value="Genomic_DNA"/>
</dbReference>
<evidence type="ECO:0000256" key="1">
    <source>
        <dbReference type="SAM" id="Phobius"/>
    </source>
</evidence>
<accession>A0ABZ1FPS5</accession>
<keyword evidence="1" id="KW-0812">Transmembrane</keyword>
<dbReference type="Proteomes" id="UP001344251">
    <property type="component" value="Chromosome"/>
</dbReference>
<dbReference type="RefSeq" id="WP_326622117.1">
    <property type="nucleotide sequence ID" value="NZ_CP109106.1"/>
</dbReference>
<evidence type="ECO:0000313" key="3">
    <source>
        <dbReference type="Proteomes" id="UP001344251"/>
    </source>
</evidence>
<protein>
    <submittedName>
        <fullName evidence="2">ABC transporter permease</fullName>
    </submittedName>
</protein>
<feature type="transmembrane region" description="Helical" evidence="1">
    <location>
        <begin position="116"/>
        <end position="141"/>
    </location>
</feature>
<evidence type="ECO:0000313" key="2">
    <source>
        <dbReference type="EMBL" id="WSB72462.1"/>
    </source>
</evidence>
<keyword evidence="1" id="KW-0472">Membrane</keyword>
<dbReference type="PANTHER" id="PTHR37305:SF1">
    <property type="entry name" value="MEMBRANE PROTEIN"/>
    <property type="match status" value="1"/>
</dbReference>
<feature type="transmembrane region" description="Helical" evidence="1">
    <location>
        <begin position="161"/>
        <end position="183"/>
    </location>
</feature>
<name>A0ABZ1FPS5_9ACTN</name>
<feature type="transmembrane region" description="Helical" evidence="1">
    <location>
        <begin position="38"/>
        <end position="59"/>
    </location>
</feature>
<keyword evidence="3" id="KW-1185">Reference proteome</keyword>
<dbReference type="Pfam" id="PF12730">
    <property type="entry name" value="ABC2_membrane_4"/>
    <property type="match status" value="1"/>
</dbReference>
<keyword evidence="1" id="KW-1133">Transmembrane helix</keyword>
<dbReference type="PANTHER" id="PTHR37305">
    <property type="entry name" value="INTEGRAL MEMBRANE PROTEIN-RELATED"/>
    <property type="match status" value="1"/>
</dbReference>
<proteinExistence type="predicted"/>
<organism evidence="2 3">
    <name type="scientific">Streptomyces decoyicus</name>
    <dbReference type="NCBI Taxonomy" id="249567"/>
    <lineage>
        <taxon>Bacteria</taxon>
        <taxon>Bacillati</taxon>
        <taxon>Actinomycetota</taxon>
        <taxon>Actinomycetes</taxon>
        <taxon>Kitasatosporales</taxon>
        <taxon>Streptomycetaceae</taxon>
        <taxon>Streptomyces</taxon>
    </lineage>
</organism>
<feature type="transmembrane region" description="Helical" evidence="1">
    <location>
        <begin position="242"/>
        <end position="263"/>
    </location>
</feature>
<feature type="transmembrane region" description="Helical" evidence="1">
    <location>
        <begin position="71"/>
        <end position="95"/>
    </location>
</feature>
<sequence length="268" mass="27215">MSLTIPATEHRSASSPGPVFPQLIRSEWAKLRTVRSTVCCLLATAAVAVGISVIMATVIDKEGPQPIAQMVINSHIGFGVGQLAVVVLAVTTIGSEYSTGTIRTSLTAVPRRGPWLMAKALVTAALVLVTGVLLSIVCFAVEYSSAPAVAGSVTDPSVVRAVLGGGLYLSALAVLALAVGAVLRSTVGGIVVMFTLLFVVPTLAATPVLSGLGHFLPGSLVPGSAGWAIMQPGPMLGGLGPWAGFGVLYAWAAAAMAGALYLLDKRDA</sequence>
<feature type="transmembrane region" description="Helical" evidence="1">
    <location>
        <begin position="190"/>
        <end position="212"/>
    </location>
</feature>
<gene>
    <name evidence="2" type="ORF">OG863_33425</name>
</gene>